<dbReference type="PANTHER" id="PTHR41786:SF1">
    <property type="entry name" value="6-HYDROXYMETHYLPTERIN DIPHOSPHOKINASE MPTE-LIKE DOMAIN-CONTAINING PROTEIN"/>
    <property type="match status" value="1"/>
</dbReference>
<name>A0A0A8HTK0_CAMLA</name>
<reference evidence="2 3" key="1">
    <citation type="journal article" date="2014" name="Genome Biol. Evol.">
        <title>Comparative Genomics of the Campylobacter lari Group.</title>
        <authorList>
            <person name="Miller W.G."/>
            <person name="Yee E."/>
            <person name="Chapman M.H."/>
            <person name="Smith T.P."/>
            <person name="Bono J.L."/>
            <person name="Huynh S."/>
            <person name="Parker C.T."/>
            <person name="Vandamme P."/>
            <person name="Luong K."/>
            <person name="Korlach J."/>
        </authorList>
    </citation>
    <scope>NUCLEOTIDE SEQUENCE [LARGE SCALE GENOMIC DNA]</scope>
    <source>
        <strain evidence="3">RM3659</strain>
    </source>
</reference>
<dbReference type="PANTHER" id="PTHR41786">
    <property type="entry name" value="MOTILITY ACCESSORY FACTOR MAF"/>
    <property type="match status" value="1"/>
</dbReference>
<dbReference type="RefSeq" id="WP_052243233.1">
    <property type="nucleotide sequence ID" value="NZ_CP007775.1"/>
</dbReference>
<dbReference type="AlphaFoldDB" id="A0A0A8HTK0"/>
<gene>
    <name evidence="2" type="primary">maf7</name>
    <name evidence="2" type="ORF">UPTC3659_0187</name>
</gene>
<evidence type="ECO:0000313" key="3">
    <source>
        <dbReference type="Proteomes" id="UP000031130"/>
    </source>
</evidence>
<accession>A0A0A8HTK0</accession>
<dbReference type="KEGG" id="cln:UPTC3659_0187"/>
<dbReference type="HOGENOM" id="CLU_026503_1_0_7"/>
<proteinExistence type="predicted"/>
<organism evidence="2 3">
    <name type="scientific">Campylobacter lari NCTC 11845</name>
    <dbReference type="NCBI Taxonomy" id="1388749"/>
    <lineage>
        <taxon>Bacteria</taxon>
        <taxon>Pseudomonadati</taxon>
        <taxon>Campylobacterota</taxon>
        <taxon>Epsilonproteobacteria</taxon>
        <taxon>Campylobacterales</taxon>
        <taxon>Campylobacteraceae</taxon>
        <taxon>Campylobacter</taxon>
    </lineage>
</organism>
<sequence length="635" mass="73551">MNTYEANFNKNLGALESYNAILADKIEDVKTNERFEVFAGKNTFDTNIYDHKLKQSLYDNPEKFFDEKYNEIYTKYERYPVLFFYGLGNGLLYKALLQNENHKSIVVFEPNIEILYIVFHLIDFSQELKDKRLYVVDTNDFDLSSILAYLSGTLGLRSYLYDSKIFNHCDYYKIFQDDMNKIGHDLEQILNFLYNTLGFDAERFIYTLYKQIITFPTMLTKPSLTSLLIQRKFENENVVIVSSGPSLTKQLSLLKEYSNKTSIICVDGSYPILAKHDIKPDYVVCLEQNDLSSEFFNNDFKDFDKDIIFIISILTHPKTLTYLEKNNRKVIIAPKNNTLYGDFLEKNHFEILGGLNVSSMACEFALKLGYKNIILIGQDLAYGKDFSSHSKEFSHGNDLDTGYYKNMIQTKAYGGQGSVYTHEAWMAYKQGIEIFIKEANLKNISVFNATEGGARIEGSIEKPFKEICNHLFMQKKYFNASILTPITEIEQNSIKKDLFEYLKTLTDAISIKNNVYKNKLNPILKNITKIQIDTNIEKINFSEILNINTKIHQVKEELENEKILVLNETLINALALQEVSLAKISMMSAHTQKDKKTKMLLWVYMHKEWINTILKTLDSLQNNLEKALNILKESS</sequence>
<evidence type="ECO:0000313" key="2">
    <source>
        <dbReference type="EMBL" id="AJD01073.1"/>
    </source>
</evidence>
<feature type="domain" description="6-hydroxymethylpterin diphosphokinase MptE-like" evidence="1">
    <location>
        <begin position="219"/>
        <end position="384"/>
    </location>
</feature>
<dbReference type="Pfam" id="PF01973">
    <property type="entry name" value="MptE-like"/>
    <property type="match status" value="1"/>
</dbReference>
<dbReference type="OrthoDB" id="5291305at2"/>
<protein>
    <submittedName>
        <fullName evidence="2">Motility accessory factor</fullName>
    </submittedName>
</protein>
<evidence type="ECO:0000259" key="1">
    <source>
        <dbReference type="Pfam" id="PF01973"/>
    </source>
</evidence>
<dbReference type="Proteomes" id="UP000031130">
    <property type="component" value="Chromosome"/>
</dbReference>
<dbReference type="EMBL" id="CP007775">
    <property type="protein sequence ID" value="AJD01073.1"/>
    <property type="molecule type" value="Genomic_DNA"/>
</dbReference>
<dbReference type="InterPro" id="IPR002826">
    <property type="entry name" value="MptE-like"/>
</dbReference>